<dbReference type="GO" id="GO:0043139">
    <property type="term" value="F:5'-3' DNA helicase activity"/>
    <property type="evidence" value="ECO:0007669"/>
    <property type="project" value="TreeGrafter"/>
</dbReference>
<dbReference type="InterPro" id="IPR027417">
    <property type="entry name" value="P-loop_NTPase"/>
</dbReference>
<organism evidence="7 8">
    <name type="scientific">Ancylostoma ceylanicum</name>
    <dbReference type="NCBI Taxonomy" id="53326"/>
    <lineage>
        <taxon>Eukaryota</taxon>
        <taxon>Metazoa</taxon>
        <taxon>Ecdysozoa</taxon>
        <taxon>Nematoda</taxon>
        <taxon>Chromadorea</taxon>
        <taxon>Rhabditida</taxon>
        <taxon>Rhabditina</taxon>
        <taxon>Rhabditomorpha</taxon>
        <taxon>Strongyloidea</taxon>
        <taxon>Ancylostomatidae</taxon>
        <taxon>Ancylostomatinae</taxon>
        <taxon>Ancylostoma</taxon>
    </lineage>
</organism>
<dbReference type="GO" id="GO:0005524">
    <property type="term" value="F:ATP binding"/>
    <property type="evidence" value="ECO:0007669"/>
    <property type="project" value="UniProtKB-KW"/>
</dbReference>
<evidence type="ECO:0000313" key="7">
    <source>
        <dbReference type="EMBL" id="EPB65296.1"/>
    </source>
</evidence>
<evidence type="ECO:0000256" key="4">
    <source>
        <dbReference type="ARBA" id="ARBA00022840"/>
    </source>
</evidence>
<protein>
    <recommendedName>
        <fullName evidence="6">DNA2/NAM7 helicase-like C-terminal domain-containing protein</fullName>
    </recommendedName>
</protein>
<keyword evidence="3" id="KW-0347">Helicase</keyword>
<keyword evidence="4" id="KW-0067">ATP-binding</keyword>
<gene>
    <name evidence="7" type="ORF">ANCCEY_15641</name>
</gene>
<dbReference type="Gene3D" id="3.40.50.300">
    <property type="entry name" value="P-loop containing nucleotide triphosphate hydrolases"/>
    <property type="match status" value="2"/>
</dbReference>
<keyword evidence="8" id="KW-1185">Reference proteome</keyword>
<dbReference type="SUPFAM" id="SSF52540">
    <property type="entry name" value="P-loop containing nucleoside triphosphate hydrolases"/>
    <property type="match status" value="1"/>
</dbReference>
<dbReference type="GO" id="GO:0016787">
    <property type="term" value="F:hydrolase activity"/>
    <property type="evidence" value="ECO:0007669"/>
    <property type="project" value="UniProtKB-KW"/>
</dbReference>
<keyword evidence="1" id="KW-0547">Nucleotide-binding</keyword>
<name>A0A0D6L720_9BILA</name>
<proteinExistence type="predicted"/>
<dbReference type="Proteomes" id="UP000054495">
    <property type="component" value="Unassembled WGS sequence"/>
</dbReference>
<dbReference type="EMBL" id="KE129228">
    <property type="protein sequence ID" value="EPB65296.1"/>
    <property type="molecule type" value="Genomic_DNA"/>
</dbReference>
<accession>A0A0D6L720</accession>
<evidence type="ECO:0000259" key="6">
    <source>
        <dbReference type="Pfam" id="PF13087"/>
    </source>
</evidence>
<dbReference type="Pfam" id="PF13087">
    <property type="entry name" value="AAA_12"/>
    <property type="match status" value="1"/>
</dbReference>
<evidence type="ECO:0000256" key="5">
    <source>
        <dbReference type="SAM" id="MobiDB-lite"/>
    </source>
</evidence>
<keyword evidence="2" id="KW-0378">Hydrolase</keyword>
<dbReference type="PANTHER" id="PTHR43788:SF16">
    <property type="entry name" value="HELICASE WITH ZINC FINGER 2"/>
    <property type="match status" value="1"/>
</dbReference>
<dbReference type="InterPro" id="IPR041679">
    <property type="entry name" value="DNA2/NAM7-like_C"/>
</dbReference>
<feature type="region of interest" description="Disordered" evidence="5">
    <location>
        <begin position="95"/>
        <end position="121"/>
    </location>
</feature>
<evidence type="ECO:0000256" key="1">
    <source>
        <dbReference type="ARBA" id="ARBA00022741"/>
    </source>
</evidence>
<feature type="domain" description="DNA2/NAM7 helicase-like C-terminal" evidence="6">
    <location>
        <begin position="179"/>
        <end position="357"/>
    </location>
</feature>
<sequence length="393" mass="43750">VLMSLRDEFDEQLSDEERALCDKFTTGRTILERYIENPDLAVDMSEEDKDEYALAERNVSKTVKKMIRLMYKLRRPEILCITTASLLNAYGSRGGTLTETESSESSEPAGPESPDPSHVLIGDEASQIPEPALAAISNCMPFAQQVYIGDVHQLEPHARCHRDSPAAIYGARGVMSVICAARAVPVAPLVRTYRAHPALNELPNRIAYNGALISGTLPQDRQMLTDIMRFPTPSVPFMFVNVEGTSTRAHNMSYFNDAELEACSELIHLLIAAAVPAANICVIAFYKEQYRRAERKFSELGIELSTVDAVQGREMEVVILLTTKTHFPLDSAEFLDDYKRLNVALSRCRHGQFILGHVPSLVKVPLWSRVISWAEDLSAVVPTTDLSRYFSDA</sequence>
<feature type="non-terminal residue" evidence="7">
    <location>
        <position position="1"/>
    </location>
</feature>
<evidence type="ECO:0000256" key="2">
    <source>
        <dbReference type="ARBA" id="ARBA00022801"/>
    </source>
</evidence>
<dbReference type="InterPro" id="IPR050534">
    <property type="entry name" value="Coronavir_polyprotein_1ab"/>
</dbReference>
<feature type="compositionally biased region" description="Low complexity" evidence="5">
    <location>
        <begin position="95"/>
        <end position="112"/>
    </location>
</feature>
<dbReference type="PANTHER" id="PTHR43788">
    <property type="entry name" value="DNA2/NAM7 HELICASE FAMILY MEMBER"/>
    <property type="match status" value="1"/>
</dbReference>
<dbReference type="InterPro" id="IPR047187">
    <property type="entry name" value="SF1_C_Upf1"/>
</dbReference>
<reference evidence="7 8" key="1">
    <citation type="submission" date="2013-05" db="EMBL/GenBank/DDBJ databases">
        <title>Draft genome of the parasitic nematode Anyclostoma ceylanicum.</title>
        <authorList>
            <person name="Mitreva M."/>
        </authorList>
    </citation>
    <scope>NUCLEOTIDE SEQUENCE [LARGE SCALE GENOMIC DNA]</scope>
</reference>
<evidence type="ECO:0000313" key="8">
    <source>
        <dbReference type="Proteomes" id="UP000054495"/>
    </source>
</evidence>
<dbReference type="CDD" id="cd18808">
    <property type="entry name" value="SF1_C_Upf1"/>
    <property type="match status" value="1"/>
</dbReference>
<dbReference type="AlphaFoldDB" id="A0A0D6L720"/>
<evidence type="ECO:0000256" key="3">
    <source>
        <dbReference type="ARBA" id="ARBA00022806"/>
    </source>
</evidence>